<dbReference type="InterPro" id="IPR056569">
    <property type="entry name" value="ArlJ-like"/>
</dbReference>
<proteinExistence type="predicted"/>
<keyword evidence="4 6" id="KW-1133">Transmembrane helix</keyword>
<accession>A8MA00</accession>
<dbReference type="OrthoDB" id="12374at2157"/>
<keyword evidence="2" id="KW-1003">Cell membrane</keyword>
<keyword evidence="3 6" id="KW-0812">Transmembrane</keyword>
<dbReference type="RefSeq" id="WP_012186690.1">
    <property type="nucleotide sequence ID" value="NC_009954.1"/>
</dbReference>
<dbReference type="AlphaFoldDB" id="A8MA00"/>
<evidence type="ECO:0000259" key="7">
    <source>
        <dbReference type="Pfam" id="PF00482"/>
    </source>
</evidence>
<comment type="subcellular location">
    <subcellularLocation>
        <location evidence="1">Cell membrane</location>
        <topology evidence="1">Multi-pass membrane protein</topology>
    </subcellularLocation>
</comment>
<dbReference type="STRING" id="397948.Cmaq_1648"/>
<feature type="transmembrane region" description="Helical" evidence="6">
    <location>
        <begin position="276"/>
        <end position="295"/>
    </location>
</feature>
<feature type="transmembrane region" description="Helical" evidence="6">
    <location>
        <begin position="42"/>
        <end position="66"/>
    </location>
</feature>
<dbReference type="InterPro" id="IPR018076">
    <property type="entry name" value="T2SS_GspF_dom"/>
</dbReference>
<dbReference type="HOGENOM" id="CLU_030780_0_0_2"/>
<organism evidence="8 9">
    <name type="scientific">Caldivirga maquilingensis (strain ATCC 700844 / DSM 13496 / JCM 10307 / IC-167)</name>
    <dbReference type="NCBI Taxonomy" id="397948"/>
    <lineage>
        <taxon>Archaea</taxon>
        <taxon>Thermoproteota</taxon>
        <taxon>Thermoprotei</taxon>
        <taxon>Thermoproteales</taxon>
        <taxon>Thermoproteaceae</taxon>
        <taxon>Caldivirga</taxon>
    </lineage>
</organism>
<feature type="transmembrane region" description="Helical" evidence="6">
    <location>
        <begin position="234"/>
        <end position="256"/>
    </location>
</feature>
<dbReference type="Gene3D" id="1.20.81.30">
    <property type="entry name" value="Type II secretion system (T2SS), domain F"/>
    <property type="match status" value="1"/>
</dbReference>
<feature type="transmembrane region" description="Helical" evidence="6">
    <location>
        <begin position="495"/>
        <end position="523"/>
    </location>
</feature>
<gene>
    <name evidence="8" type="ordered locus">Cmaq_1648</name>
</gene>
<dbReference type="PANTHER" id="PTHR35402">
    <property type="entry name" value="INTEGRAL MEMBRANE PROTEIN-RELATED"/>
    <property type="match status" value="1"/>
</dbReference>
<dbReference type="InterPro" id="IPR042094">
    <property type="entry name" value="T2SS_GspF_sf"/>
</dbReference>
<feature type="transmembrane region" description="Helical" evidence="6">
    <location>
        <begin position="78"/>
        <end position="102"/>
    </location>
</feature>
<evidence type="ECO:0000256" key="6">
    <source>
        <dbReference type="SAM" id="Phobius"/>
    </source>
</evidence>
<feature type="transmembrane region" description="Helical" evidence="6">
    <location>
        <begin position="307"/>
        <end position="329"/>
    </location>
</feature>
<feature type="domain" description="Type II secretion system protein GspF" evidence="7">
    <location>
        <begin position="385"/>
        <end position="512"/>
    </location>
</feature>
<dbReference type="EMBL" id="CP000852">
    <property type="protein sequence ID" value="ABW02471.1"/>
    <property type="molecule type" value="Genomic_DNA"/>
</dbReference>
<feature type="transmembrane region" description="Helical" evidence="6">
    <location>
        <begin position="349"/>
        <end position="368"/>
    </location>
</feature>
<evidence type="ECO:0000256" key="2">
    <source>
        <dbReference type="ARBA" id="ARBA00022475"/>
    </source>
</evidence>
<dbReference type="eggNOG" id="arCOG01808">
    <property type="taxonomic scope" value="Archaea"/>
</dbReference>
<name>A8MA00_CALMQ</name>
<evidence type="ECO:0000256" key="5">
    <source>
        <dbReference type="ARBA" id="ARBA00023136"/>
    </source>
</evidence>
<keyword evidence="5 6" id="KW-0472">Membrane</keyword>
<keyword evidence="9" id="KW-1185">Reference proteome</keyword>
<feature type="domain" description="Type II secretion system protein GspF" evidence="7">
    <location>
        <begin position="125"/>
        <end position="249"/>
    </location>
</feature>
<evidence type="ECO:0000313" key="8">
    <source>
        <dbReference type="EMBL" id="ABW02471.1"/>
    </source>
</evidence>
<evidence type="ECO:0000313" key="9">
    <source>
        <dbReference type="Proteomes" id="UP000001137"/>
    </source>
</evidence>
<reference evidence="8 9" key="1">
    <citation type="submission" date="2007-10" db="EMBL/GenBank/DDBJ databases">
        <title>Complete sequence of Caldivirga maquilingensis IC-167.</title>
        <authorList>
            <consortium name="US DOE Joint Genome Institute"/>
            <person name="Copeland A."/>
            <person name="Lucas S."/>
            <person name="Lapidus A."/>
            <person name="Barry K."/>
            <person name="Glavina del Rio T."/>
            <person name="Dalin E."/>
            <person name="Tice H."/>
            <person name="Pitluck S."/>
            <person name="Saunders E."/>
            <person name="Brettin T."/>
            <person name="Bruce D."/>
            <person name="Detter J.C."/>
            <person name="Han C."/>
            <person name="Schmutz J."/>
            <person name="Larimer F."/>
            <person name="Land M."/>
            <person name="Hauser L."/>
            <person name="Kyrpides N."/>
            <person name="Ivanova N."/>
            <person name="Biddle J.F."/>
            <person name="Zhang Z."/>
            <person name="Fitz-Gibbon S.T."/>
            <person name="Lowe T.M."/>
            <person name="Saltikov C."/>
            <person name="House C.H."/>
            <person name="Richardson P."/>
        </authorList>
    </citation>
    <scope>NUCLEOTIDE SEQUENCE [LARGE SCALE GENOMIC DNA]</scope>
    <source>
        <strain evidence="9">ATCC 700844 / DSM 13496 / JCM 10307 / IC-167</strain>
    </source>
</reference>
<evidence type="ECO:0000256" key="3">
    <source>
        <dbReference type="ARBA" id="ARBA00022692"/>
    </source>
</evidence>
<feature type="transmembrane region" description="Helical" evidence="6">
    <location>
        <begin position="529"/>
        <end position="552"/>
    </location>
</feature>
<dbReference type="PANTHER" id="PTHR35402:SF1">
    <property type="entry name" value="TYPE II SECRETION SYSTEM PROTEIN GSPF DOMAIN-CONTAINING PROTEIN"/>
    <property type="match status" value="1"/>
</dbReference>
<feature type="transmembrane region" description="Helical" evidence="6">
    <location>
        <begin position="122"/>
        <end position="143"/>
    </location>
</feature>
<evidence type="ECO:0000256" key="4">
    <source>
        <dbReference type="ARBA" id="ARBA00022989"/>
    </source>
</evidence>
<dbReference type="GO" id="GO:0005886">
    <property type="term" value="C:plasma membrane"/>
    <property type="evidence" value="ECO:0007669"/>
    <property type="project" value="UniProtKB-SubCell"/>
</dbReference>
<sequence length="590" mass="65326">MDFDELSLVVTEPLVNWYVKRRGEQLERVLKNAKVYMLPERFMARVFFATIITAVLSVPIGLYLTYNSIESIMGSFNLTVKSITVLSIGLVMIVLPFIVYVMMMTLPKMQLSDLQYKVDSELPFFAAYLAMISQSGLSVTSAIERLANIRLLEAIGKIAREIVVKNKAIGMDPLTALTESALSTPSHLFQNLIMGYVTNVRTGGDILHYLEIRLNEIVNDTLDKIRRGAEFLSTLMESYIGAGVILLIGLNVLYLAQAITPTGNSVSALQQAVSNNLLFGLLVIPAISVAFIYLGEVSIYRVPYTDVRPYIAVGVSSMVAMVALLIGYNTVFHGDLGYSINVGPVSLDFATYMAVVLIIAYVPAALYAERVIAERRSLERAFSDFLRDFTELRKSGFTPEKIISTLADTRDYGALSRYLKDISKQIRYGIPIRVVLSEFMNRTRSYYARVFAWLLLESIEYGGATPETLESLASFSSLMIRINDDLLARLKPLRFVPYIGAMILTLTLVIMVFTVVGLSSVFLHIPQYYVNYVVGSFALTIVVDSFVMGLVAGKLGEGELSAGFKHAVAITAIVLVIYLASPLISKVFVI</sequence>
<dbReference type="Pfam" id="PF00482">
    <property type="entry name" value="T2SSF"/>
    <property type="match status" value="2"/>
</dbReference>
<evidence type="ECO:0000256" key="1">
    <source>
        <dbReference type="ARBA" id="ARBA00004651"/>
    </source>
</evidence>
<dbReference type="KEGG" id="cma:Cmaq_1648"/>
<feature type="transmembrane region" description="Helical" evidence="6">
    <location>
        <begin position="564"/>
        <end position="584"/>
    </location>
</feature>
<dbReference type="Proteomes" id="UP000001137">
    <property type="component" value="Chromosome"/>
</dbReference>
<protein>
    <submittedName>
        <fullName evidence="8">Type II secretion system protein</fullName>
    </submittedName>
</protein>
<dbReference type="GeneID" id="5709547"/>